<dbReference type="EMBL" id="PREZ01000007">
    <property type="protein sequence ID" value="PPA69072.1"/>
    <property type="molecule type" value="Genomic_DNA"/>
</dbReference>
<dbReference type="PROSITE" id="PS00061">
    <property type="entry name" value="ADH_SHORT"/>
    <property type="match status" value="1"/>
</dbReference>
<dbReference type="PRINTS" id="PR00081">
    <property type="entry name" value="GDHRDH"/>
</dbReference>
<accession>A0A2S5G7V5</accession>
<dbReference type="OrthoDB" id="9803333at2"/>
<dbReference type="AlphaFoldDB" id="A0A2S5G7V5"/>
<evidence type="ECO:0000256" key="3">
    <source>
        <dbReference type="ARBA" id="ARBA00023002"/>
    </source>
</evidence>
<dbReference type="Proteomes" id="UP000239047">
    <property type="component" value="Unassembled WGS sequence"/>
</dbReference>
<dbReference type="RefSeq" id="WP_104059291.1">
    <property type="nucleotide sequence ID" value="NZ_PREZ01000007.1"/>
</dbReference>
<keyword evidence="6" id="KW-1185">Reference proteome</keyword>
<evidence type="ECO:0000259" key="4">
    <source>
        <dbReference type="SMART" id="SM00822"/>
    </source>
</evidence>
<keyword evidence="2" id="KW-0521">NADP</keyword>
<protein>
    <submittedName>
        <fullName evidence="5">3-oxoacyl-ACP reductase</fullName>
    </submittedName>
</protein>
<comment type="similarity">
    <text evidence="1">Belongs to the short-chain dehydrogenases/reductases (SDR) family.</text>
</comment>
<dbReference type="FunFam" id="3.40.50.720:FF:000115">
    <property type="entry name" value="3-oxoacyl-[acyl-carrier-protein] reductase FabG"/>
    <property type="match status" value="1"/>
</dbReference>
<dbReference type="PANTHER" id="PTHR42879:SF2">
    <property type="entry name" value="3-OXOACYL-[ACYL-CARRIER-PROTEIN] REDUCTASE FABG"/>
    <property type="match status" value="1"/>
</dbReference>
<dbReference type="GO" id="GO:0032787">
    <property type="term" value="P:monocarboxylic acid metabolic process"/>
    <property type="evidence" value="ECO:0007669"/>
    <property type="project" value="UniProtKB-ARBA"/>
</dbReference>
<dbReference type="InterPro" id="IPR050259">
    <property type="entry name" value="SDR"/>
</dbReference>
<comment type="caution">
    <text evidence="5">The sequence shown here is derived from an EMBL/GenBank/DDBJ whole genome shotgun (WGS) entry which is preliminary data.</text>
</comment>
<sequence length="246" mass="26457">MKLTNKTAVITGGCKGIGYATAKTFLEEGAKVVIIDLKKEEIIKSIESLKQFGEHIEGFAADVTSKSSIMAAMDFTLNTFGSIDILINNAGIVADAQLLKMEEEQWDRVINVNLKGVFITTQAAALQMKKQKSGVILNASSVVGLYGNFGQSNYVAAKSGINGMTKTWARELGRYNIRVNAVAPGFVLTDMVKQMPEKVTSMMKEKSLLNEIGKPEDIANAYAFLASDEAAFITGTVLSVDGGLTL</sequence>
<reference evidence="5 6" key="1">
    <citation type="submission" date="2018-02" db="EMBL/GenBank/DDBJ databases">
        <title>Jeotgalibacillus proteolyticum sp. nov. a protease producing bacterium isolated from ocean sediments of Laizhou Bay.</title>
        <authorList>
            <person name="Li Y."/>
        </authorList>
    </citation>
    <scope>NUCLEOTIDE SEQUENCE [LARGE SCALE GENOMIC DNA]</scope>
    <source>
        <strain evidence="5 6">22-7</strain>
    </source>
</reference>
<dbReference type="NCBIfam" id="NF005559">
    <property type="entry name" value="PRK07231.1"/>
    <property type="match status" value="1"/>
</dbReference>
<dbReference type="PRINTS" id="PR00080">
    <property type="entry name" value="SDRFAMILY"/>
</dbReference>
<dbReference type="SUPFAM" id="SSF51735">
    <property type="entry name" value="NAD(P)-binding Rossmann-fold domains"/>
    <property type="match status" value="1"/>
</dbReference>
<dbReference type="InterPro" id="IPR057326">
    <property type="entry name" value="KR_dom"/>
</dbReference>
<dbReference type="Pfam" id="PF13561">
    <property type="entry name" value="adh_short_C2"/>
    <property type="match status" value="1"/>
</dbReference>
<dbReference type="SMART" id="SM00822">
    <property type="entry name" value="PKS_KR"/>
    <property type="match status" value="1"/>
</dbReference>
<dbReference type="InterPro" id="IPR020904">
    <property type="entry name" value="Sc_DH/Rdtase_CS"/>
</dbReference>
<organism evidence="5 6">
    <name type="scientific">Jeotgalibacillus proteolyticus</name>
    <dbReference type="NCBI Taxonomy" id="2082395"/>
    <lineage>
        <taxon>Bacteria</taxon>
        <taxon>Bacillati</taxon>
        <taxon>Bacillota</taxon>
        <taxon>Bacilli</taxon>
        <taxon>Bacillales</taxon>
        <taxon>Caryophanaceae</taxon>
        <taxon>Jeotgalibacillus</taxon>
    </lineage>
</organism>
<dbReference type="NCBIfam" id="NF009466">
    <property type="entry name" value="PRK12826.1-2"/>
    <property type="match status" value="1"/>
</dbReference>
<evidence type="ECO:0000256" key="2">
    <source>
        <dbReference type="ARBA" id="ARBA00022857"/>
    </source>
</evidence>
<dbReference type="InterPro" id="IPR002347">
    <property type="entry name" value="SDR_fam"/>
</dbReference>
<dbReference type="GO" id="GO:0016491">
    <property type="term" value="F:oxidoreductase activity"/>
    <property type="evidence" value="ECO:0007669"/>
    <property type="project" value="UniProtKB-KW"/>
</dbReference>
<dbReference type="InterPro" id="IPR036291">
    <property type="entry name" value="NAD(P)-bd_dom_sf"/>
</dbReference>
<dbReference type="PANTHER" id="PTHR42879">
    <property type="entry name" value="3-OXOACYL-(ACYL-CARRIER-PROTEIN) REDUCTASE"/>
    <property type="match status" value="1"/>
</dbReference>
<gene>
    <name evidence="5" type="ORF">C4B60_17310</name>
</gene>
<proteinExistence type="inferred from homology"/>
<evidence type="ECO:0000313" key="6">
    <source>
        <dbReference type="Proteomes" id="UP000239047"/>
    </source>
</evidence>
<evidence type="ECO:0000313" key="5">
    <source>
        <dbReference type="EMBL" id="PPA69072.1"/>
    </source>
</evidence>
<keyword evidence="3" id="KW-0560">Oxidoreductase</keyword>
<name>A0A2S5G7V5_9BACL</name>
<evidence type="ECO:0000256" key="1">
    <source>
        <dbReference type="ARBA" id="ARBA00006484"/>
    </source>
</evidence>
<dbReference type="Gene3D" id="3.40.50.720">
    <property type="entry name" value="NAD(P)-binding Rossmann-like Domain"/>
    <property type="match status" value="1"/>
</dbReference>
<feature type="domain" description="Ketoreductase" evidence="4">
    <location>
        <begin position="6"/>
        <end position="185"/>
    </location>
</feature>